<evidence type="ECO:0000313" key="3">
    <source>
        <dbReference type="Proteomes" id="UP000464593"/>
    </source>
</evidence>
<keyword evidence="1" id="KW-0812">Transmembrane</keyword>
<keyword evidence="1" id="KW-1133">Transmembrane helix</keyword>
<sequence>MNAFHTFIACALVAFVLASAGVWMLAGTGWALLAGSLSFFCIAGFIRRGLVSD</sequence>
<organism evidence="2 3">
    <name type="scientific">Pseudomonas monteilii</name>
    <dbReference type="NCBI Taxonomy" id="76759"/>
    <lineage>
        <taxon>Bacteria</taxon>
        <taxon>Pseudomonadati</taxon>
        <taxon>Pseudomonadota</taxon>
        <taxon>Gammaproteobacteria</taxon>
        <taxon>Pseudomonadales</taxon>
        <taxon>Pseudomonadaceae</taxon>
        <taxon>Pseudomonas</taxon>
    </lineage>
</organism>
<keyword evidence="1" id="KW-0472">Membrane</keyword>
<dbReference type="Proteomes" id="UP000464593">
    <property type="component" value="Chromosome"/>
</dbReference>
<proteinExistence type="predicted"/>
<feature type="transmembrane region" description="Helical" evidence="1">
    <location>
        <begin position="28"/>
        <end position="46"/>
    </location>
</feature>
<gene>
    <name evidence="2" type="ORF">TCK1_1140</name>
</gene>
<protein>
    <submittedName>
        <fullName evidence="2">Uncharacterized protein</fullName>
    </submittedName>
</protein>
<reference evidence="2 3" key="1">
    <citation type="submission" date="2019-05" db="EMBL/GenBank/DDBJ databases">
        <title>Complete genome sequence of Pseudomonas Pseudomonas resinovorans.</title>
        <authorList>
            <person name="Chen H.-P."/>
        </authorList>
    </citation>
    <scope>NUCLEOTIDE SEQUENCE [LARGE SCALE GENOMIC DNA]</scope>
    <source>
        <strain evidence="2 3">TCU-CK1</strain>
    </source>
</reference>
<name>A0AAE6R8U9_9PSED</name>
<accession>A0AAE6R8U9</accession>
<evidence type="ECO:0000256" key="1">
    <source>
        <dbReference type="SAM" id="Phobius"/>
    </source>
</evidence>
<evidence type="ECO:0000313" key="2">
    <source>
        <dbReference type="EMBL" id="QHB26486.1"/>
    </source>
</evidence>
<dbReference type="EMBL" id="CP040324">
    <property type="protein sequence ID" value="QHB26486.1"/>
    <property type="molecule type" value="Genomic_DNA"/>
</dbReference>
<dbReference type="AlphaFoldDB" id="A0AAE6R8U9"/>